<keyword evidence="2" id="KW-0812">Transmembrane</keyword>
<feature type="transmembrane region" description="Helical" evidence="2">
    <location>
        <begin position="20"/>
        <end position="40"/>
    </location>
</feature>
<sequence>MYVNENTHGSTNDRRNRISYGIAIGVVLISIFILFFLVIIKKRIQISRAEINIPSVNSIHIPLTNQAVGAVALNSSLNSIHVPITNQTIGSAALNSSDQYYEEIDETALDDINEYQEVQFESDSDSKDGSQGKSTQDEEGYVNPYHSLISSPQNRTYSTLNLANE</sequence>
<feature type="region of interest" description="Disordered" evidence="1">
    <location>
        <begin position="119"/>
        <end position="165"/>
    </location>
</feature>
<evidence type="ECO:0000313" key="3">
    <source>
        <dbReference type="EMBL" id="VDI24622.1"/>
    </source>
</evidence>
<evidence type="ECO:0000313" key="4">
    <source>
        <dbReference type="Proteomes" id="UP000596742"/>
    </source>
</evidence>
<feature type="compositionally biased region" description="Polar residues" evidence="1">
    <location>
        <begin position="148"/>
        <end position="165"/>
    </location>
</feature>
<evidence type="ECO:0000256" key="2">
    <source>
        <dbReference type="SAM" id="Phobius"/>
    </source>
</evidence>
<proteinExistence type="predicted"/>
<keyword evidence="2" id="KW-0472">Membrane</keyword>
<evidence type="ECO:0000256" key="1">
    <source>
        <dbReference type="SAM" id="MobiDB-lite"/>
    </source>
</evidence>
<name>A0A8B6DST2_MYTGA</name>
<comment type="caution">
    <text evidence="3">The sequence shown here is derived from an EMBL/GenBank/DDBJ whole genome shotgun (WGS) entry which is preliminary data.</text>
</comment>
<dbReference type="Proteomes" id="UP000596742">
    <property type="component" value="Unassembled WGS sequence"/>
</dbReference>
<reference evidence="3" key="1">
    <citation type="submission" date="2018-11" db="EMBL/GenBank/DDBJ databases">
        <authorList>
            <person name="Alioto T."/>
            <person name="Alioto T."/>
        </authorList>
    </citation>
    <scope>NUCLEOTIDE SEQUENCE</scope>
</reference>
<keyword evidence="4" id="KW-1185">Reference proteome</keyword>
<accession>A0A8B6DST2</accession>
<gene>
    <name evidence="3" type="ORF">MGAL_10B014749</name>
</gene>
<protein>
    <submittedName>
        <fullName evidence="3">Uncharacterized protein</fullName>
    </submittedName>
</protein>
<dbReference type="EMBL" id="UYJE01004052">
    <property type="protein sequence ID" value="VDI24622.1"/>
    <property type="molecule type" value="Genomic_DNA"/>
</dbReference>
<keyword evidence="2" id="KW-1133">Transmembrane helix</keyword>
<dbReference type="OrthoDB" id="10414582at2759"/>
<dbReference type="AlphaFoldDB" id="A0A8B6DST2"/>
<organism evidence="3 4">
    <name type="scientific">Mytilus galloprovincialis</name>
    <name type="common">Mediterranean mussel</name>
    <dbReference type="NCBI Taxonomy" id="29158"/>
    <lineage>
        <taxon>Eukaryota</taxon>
        <taxon>Metazoa</taxon>
        <taxon>Spiralia</taxon>
        <taxon>Lophotrochozoa</taxon>
        <taxon>Mollusca</taxon>
        <taxon>Bivalvia</taxon>
        <taxon>Autobranchia</taxon>
        <taxon>Pteriomorphia</taxon>
        <taxon>Mytilida</taxon>
        <taxon>Mytiloidea</taxon>
        <taxon>Mytilidae</taxon>
        <taxon>Mytilinae</taxon>
        <taxon>Mytilus</taxon>
    </lineage>
</organism>